<organism evidence="2">
    <name type="scientific">Solanum chacoense</name>
    <name type="common">Chaco potato</name>
    <dbReference type="NCBI Taxonomy" id="4108"/>
    <lineage>
        <taxon>Eukaryota</taxon>
        <taxon>Viridiplantae</taxon>
        <taxon>Streptophyta</taxon>
        <taxon>Embryophyta</taxon>
        <taxon>Tracheophyta</taxon>
        <taxon>Spermatophyta</taxon>
        <taxon>Magnoliopsida</taxon>
        <taxon>eudicotyledons</taxon>
        <taxon>Gunneridae</taxon>
        <taxon>Pentapetalae</taxon>
        <taxon>asterids</taxon>
        <taxon>lamiids</taxon>
        <taxon>Solanales</taxon>
        <taxon>Solanaceae</taxon>
        <taxon>Solanoideae</taxon>
        <taxon>Solaneae</taxon>
        <taxon>Solanum</taxon>
    </lineage>
</organism>
<dbReference type="InterPro" id="IPR053151">
    <property type="entry name" value="RNase_H-like"/>
</dbReference>
<dbReference type="InterPro" id="IPR012337">
    <property type="entry name" value="RNaseH-like_sf"/>
</dbReference>
<sequence>MANTQGRFNVKTTWDMMRRKQEPRRDFELIWHKGLPFKLNFFIWRVWKRRIVTDDNLKKMKINIVSRCWCCDRKDEETMSHLFLTAPIANRLWRYFAHFAGINIEGMHLQQLIITWWKHESTPKLHNIYRAMPTIIMWSLWLRINAIKHDSANSWEGMMDMTMELVKQLVKTQFPWIKKMTWSWREVIFRLTQYKPKIHVLSVTWRPPEDHQVKCNTDGASRGNPGMSSIEFCIRDTKGDLIYALAKGIGIATNIEAETIAILYGLRECKSRRFQNVIVETDSLSLKKIIQKAWRVPWELAEKVEEIREIIQQISATITHIFREGNGLANSLANIAMESQSENQYLRFQELPLKERRILNVEKAQIPTLRIRTRKIIPQ</sequence>
<dbReference type="PANTHER" id="PTHR47723">
    <property type="entry name" value="OS05G0353850 PROTEIN"/>
    <property type="match status" value="1"/>
</dbReference>
<proteinExistence type="predicted"/>
<dbReference type="CDD" id="cd06222">
    <property type="entry name" value="RNase_H_like"/>
    <property type="match status" value="1"/>
</dbReference>
<dbReference type="Pfam" id="PF13456">
    <property type="entry name" value="RVT_3"/>
    <property type="match status" value="1"/>
</dbReference>
<accession>A0A0V0ICP3</accession>
<dbReference type="InterPro" id="IPR044730">
    <property type="entry name" value="RNase_H-like_dom_plant"/>
</dbReference>
<dbReference type="Pfam" id="PF13966">
    <property type="entry name" value="zf-RVT"/>
    <property type="match status" value="1"/>
</dbReference>
<dbReference type="GO" id="GO:0004523">
    <property type="term" value="F:RNA-DNA hybrid ribonuclease activity"/>
    <property type="evidence" value="ECO:0007669"/>
    <property type="project" value="InterPro"/>
</dbReference>
<dbReference type="SUPFAM" id="SSF53098">
    <property type="entry name" value="Ribonuclease H-like"/>
    <property type="match status" value="1"/>
</dbReference>
<feature type="domain" description="RNase H type-1" evidence="1">
    <location>
        <begin position="209"/>
        <end position="338"/>
    </location>
</feature>
<reference evidence="2" key="1">
    <citation type="submission" date="2015-12" db="EMBL/GenBank/DDBJ databases">
        <title>Gene expression during late stages of embryo sac development: a critical building block for successful pollen-pistil interactions.</title>
        <authorList>
            <person name="Liu Y."/>
            <person name="Joly V."/>
            <person name="Sabar M."/>
            <person name="Matton D.P."/>
        </authorList>
    </citation>
    <scope>NUCLEOTIDE SEQUENCE</scope>
</reference>
<dbReference type="InterPro" id="IPR026960">
    <property type="entry name" value="RVT-Znf"/>
</dbReference>
<evidence type="ECO:0000259" key="1">
    <source>
        <dbReference type="PROSITE" id="PS50879"/>
    </source>
</evidence>
<dbReference type="AlphaFoldDB" id="A0A0V0ICP3"/>
<dbReference type="GO" id="GO:0003676">
    <property type="term" value="F:nucleic acid binding"/>
    <property type="evidence" value="ECO:0007669"/>
    <property type="project" value="InterPro"/>
</dbReference>
<dbReference type="PANTHER" id="PTHR47723:SF24">
    <property type="entry name" value="RNASE H TYPE-1 DOMAIN-CONTAINING PROTEIN"/>
    <property type="match status" value="1"/>
</dbReference>
<name>A0A0V0ICP3_SOLCH</name>
<dbReference type="InterPro" id="IPR002156">
    <property type="entry name" value="RNaseH_domain"/>
</dbReference>
<dbReference type="EMBL" id="GEDG01008196">
    <property type="protein sequence ID" value="JAP30312.1"/>
    <property type="molecule type" value="Transcribed_RNA"/>
</dbReference>
<dbReference type="PROSITE" id="PS50879">
    <property type="entry name" value="RNASE_H_1"/>
    <property type="match status" value="1"/>
</dbReference>
<protein>
    <submittedName>
        <fullName evidence="2">Putative ovule protein</fullName>
    </submittedName>
</protein>
<evidence type="ECO:0000313" key="2">
    <source>
        <dbReference type="EMBL" id="JAP30312.1"/>
    </source>
</evidence>
<dbReference type="InterPro" id="IPR036397">
    <property type="entry name" value="RNaseH_sf"/>
</dbReference>
<dbReference type="Gene3D" id="3.30.420.10">
    <property type="entry name" value="Ribonuclease H-like superfamily/Ribonuclease H"/>
    <property type="match status" value="1"/>
</dbReference>